<dbReference type="AlphaFoldDB" id="A0A8H8DLC7"/>
<gene>
    <name evidence="2" type="ORF">BJ554DRAFT_4641</name>
</gene>
<evidence type="ECO:0008006" key="4">
    <source>
        <dbReference type="Google" id="ProtNLM"/>
    </source>
</evidence>
<feature type="compositionally biased region" description="Low complexity" evidence="1">
    <location>
        <begin position="129"/>
        <end position="142"/>
    </location>
</feature>
<protein>
    <recommendedName>
        <fullName evidence="4">GOLD domain-containing protein</fullName>
    </recommendedName>
</protein>
<organism evidence="2 3">
    <name type="scientific">Olpidium bornovanus</name>
    <dbReference type="NCBI Taxonomy" id="278681"/>
    <lineage>
        <taxon>Eukaryota</taxon>
        <taxon>Fungi</taxon>
        <taxon>Fungi incertae sedis</taxon>
        <taxon>Olpidiomycota</taxon>
        <taxon>Olpidiomycotina</taxon>
        <taxon>Olpidiomycetes</taxon>
        <taxon>Olpidiales</taxon>
        <taxon>Olpidiaceae</taxon>
        <taxon>Olpidium</taxon>
    </lineage>
</organism>
<dbReference type="EMBL" id="JAEFCI010001976">
    <property type="protein sequence ID" value="KAG5462560.1"/>
    <property type="molecule type" value="Genomic_DNA"/>
</dbReference>
<dbReference type="Proteomes" id="UP000673691">
    <property type="component" value="Unassembled WGS sequence"/>
</dbReference>
<comment type="caution">
    <text evidence="2">The sequence shown here is derived from an EMBL/GenBank/DDBJ whole genome shotgun (WGS) entry which is preliminary data.</text>
</comment>
<keyword evidence="3" id="KW-1185">Reference proteome</keyword>
<evidence type="ECO:0000313" key="2">
    <source>
        <dbReference type="EMBL" id="KAG5462560.1"/>
    </source>
</evidence>
<evidence type="ECO:0000256" key="1">
    <source>
        <dbReference type="SAM" id="MobiDB-lite"/>
    </source>
</evidence>
<accession>A0A8H8DLC7</accession>
<feature type="region of interest" description="Disordered" evidence="1">
    <location>
        <begin position="1"/>
        <end position="35"/>
    </location>
</feature>
<evidence type="ECO:0000313" key="3">
    <source>
        <dbReference type="Proteomes" id="UP000673691"/>
    </source>
</evidence>
<reference evidence="2 3" key="1">
    <citation type="journal article" name="Sci. Rep.">
        <title>Genome-scale phylogenetic analyses confirm Olpidium as the closest living zoosporic fungus to the non-flagellated, terrestrial fungi.</title>
        <authorList>
            <person name="Chang Y."/>
            <person name="Rochon D."/>
            <person name="Sekimoto S."/>
            <person name="Wang Y."/>
            <person name="Chovatia M."/>
            <person name="Sandor L."/>
            <person name="Salamov A."/>
            <person name="Grigoriev I.V."/>
            <person name="Stajich J.E."/>
            <person name="Spatafora J.W."/>
        </authorList>
    </citation>
    <scope>NUCLEOTIDE SEQUENCE [LARGE SCALE GENOMIC DNA]</scope>
    <source>
        <strain evidence="2">S191</strain>
    </source>
</reference>
<feature type="region of interest" description="Disordered" evidence="1">
    <location>
        <begin position="120"/>
        <end position="168"/>
    </location>
</feature>
<sequence>MPAPWPVDPPPTSRCRRLPQRTPSQSRGTSGGLAASSTRRISVLAGSRGPRFAVRSLLLVAAAALLCAAPAAEGNLLHPLSIHLESNQVDCYHDELLAGDVWAVSFEVRPRRVGVPTLTGCFGGPAGPPASDASPSRNSNPRSLRRCPHAPRAAGGGGIQVPGEGGGDRPRLGPAYVALKDAFLYVNTTESGQADIVARAGGEHKLCFHNTASFNLIVNPHKEAAKADPAHGKPTVYTSMEQSVVNLREASAQLAQEMDTYGLR</sequence>
<proteinExistence type="predicted"/>
<feature type="compositionally biased region" description="Gly residues" evidence="1">
    <location>
        <begin position="154"/>
        <end position="165"/>
    </location>
</feature>
<feature type="compositionally biased region" description="Pro residues" evidence="1">
    <location>
        <begin position="1"/>
        <end position="12"/>
    </location>
</feature>
<name>A0A8H8DLC7_9FUNG</name>